<keyword evidence="1" id="KW-0288">FMN</keyword>
<name>A0A3A6UGH5_9GAMM</name>
<dbReference type="InterPro" id="IPR050712">
    <property type="entry name" value="NAD(P)H-dep_reductase"/>
</dbReference>
<evidence type="ECO:0000313" key="3">
    <source>
        <dbReference type="EMBL" id="RJY18010.1"/>
    </source>
</evidence>
<organism evidence="3 4">
    <name type="scientific">Parashewanella spongiae</name>
    <dbReference type="NCBI Taxonomy" id="342950"/>
    <lineage>
        <taxon>Bacteria</taxon>
        <taxon>Pseudomonadati</taxon>
        <taxon>Pseudomonadota</taxon>
        <taxon>Gammaproteobacteria</taxon>
        <taxon>Alteromonadales</taxon>
        <taxon>Shewanellaceae</taxon>
        <taxon>Parashewanella</taxon>
    </lineage>
</organism>
<dbReference type="PANTHER" id="PTHR30543">
    <property type="entry name" value="CHROMATE REDUCTASE"/>
    <property type="match status" value="1"/>
</dbReference>
<dbReference type="Pfam" id="PF03358">
    <property type="entry name" value="FMN_red"/>
    <property type="match status" value="1"/>
</dbReference>
<dbReference type="Proteomes" id="UP000273022">
    <property type="component" value="Unassembled WGS sequence"/>
</dbReference>
<feature type="domain" description="NADPH-dependent FMN reductase-like" evidence="2">
    <location>
        <begin position="1"/>
        <end position="141"/>
    </location>
</feature>
<dbReference type="RefSeq" id="WP_121852972.1">
    <property type="nucleotide sequence ID" value="NZ_CP037952.1"/>
</dbReference>
<keyword evidence="4" id="KW-1185">Reference proteome</keyword>
<dbReference type="EMBL" id="QYYH01000034">
    <property type="protein sequence ID" value="RJY18010.1"/>
    <property type="molecule type" value="Genomic_DNA"/>
</dbReference>
<dbReference type="GO" id="GO:0010181">
    <property type="term" value="F:FMN binding"/>
    <property type="evidence" value="ECO:0007669"/>
    <property type="project" value="TreeGrafter"/>
</dbReference>
<comment type="caution">
    <text evidence="3">The sequence shown here is derived from an EMBL/GenBank/DDBJ whole genome shotgun (WGS) entry which is preliminary data.</text>
</comment>
<dbReference type="AlphaFoldDB" id="A0A3A6UGH5"/>
<sequence length="197" mass="22191">MKLVIFSSSQRKSSQSAKVGEFIRLNLGKFSQSKHIELQEIDLPFWDGSSNKGQHWEALNQSLNEADAIVLITPEWNGVASPLLKNFLMMCDGAITANKPVLLVSVSSGVSGVYPIAELKMNAFKNNKMLPIPDHIIVRSANEVLLAECESERDQQLRKRIDYSLHMLFMYAEALKSMRLKLQDQPYPNQGNFSFGM</sequence>
<evidence type="ECO:0000259" key="2">
    <source>
        <dbReference type="Pfam" id="PF03358"/>
    </source>
</evidence>
<accession>A0A3A6UGH5</accession>
<proteinExistence type="predicted"/>
<gene>
    <name evidence="3" type="ORF">D5R81_07150</name>
</gene>
<protein>
    <submittedName>
        <fullName evidence="3">NADPH-dependent oxidoreductase</fullName>
    </submittedName>
</protein>
<evidence type="ECO:0000313" key="4">
    <source>
        <dbReference type="Proteomes" id="UP000273022"/>
    </source>
</evidence>
<evidence type="ECO:0000256" key="1">
    <source>
        <dbReference type="ARBA" id="ARBA00022643"/>
    </source>
</evidence>
<dbReference type="InterPro" id="IPR029039">
    <property type="entry name" value="Flavoprotein-like_sf"/>
</dbReference>
<dbReference type="SUPFAM" id="SSF52218">
    <property type="entry name" value="Flavoproteins"/>
    <property type="match status" value="1"/>
</dbReference>
<reference evidence="3 4" key="1">
    <citation type="submission" date="2018-09" db="EMBL/GenBank/DDBJ databases">
        <title>Phylogeny of the Shewanellaceae, and recommendation for two new genera, Pseudoshewanella and Parashewanella.</title>
        <authorList>
            <person name="Wang G."/>
        </authorList>
    </citation>
    <scope>NUCLEOTIDE SEQUENCE [LARGE SCALE GENOMIC DNA]</scope>
    <source>
        <strain evidence="3 4">KCTC 22492</strain>
    </source>
</reference>
<dbReference type="OrthoDB" id="5563352at2"/>
<dbReference type="GO" id="GO:0005829">
    <property type="term" value="C:cytosol"/>
    <property type="evidence" value="ECO:0007669"/>
    <property type="project" value="TreeGrafter"/>
</dbReference>
<dbReference type="PANTHER" id="PTHR30543:SF31">
    <property type="entry name" value="NADPH-DEPENDENT AZOREDUCTASE AZR"/>
    <property type="match status" value="1"/>
</dbReference>
<dbReference type="Gene3D" id="3.40.50.360">
    <property type="match status" value="1"/>
</dbReference>
<dbReference type="GO" id="GO:0016491">
    <property type="term" value="F:oxidoreductase activity"/>
    <property type="evidence" value="ECO:0007669"/>
    <property type="project" value="InterPro"/>
</dbReference>
<dbReference type="InterPro" id="IPR005025">
    <property type="entry name" value="FMN_Rdtase-like_dom"/>
</dbReference>
<keyword evidence="1" id="KW-0285">Flavoprotein</keyword>